<name>A0A1W0VVW7_SORBI</name>
<reference evidence="2 3" key="1">
    <citation type="journal article" date="2009" name="Nature">
        <title>The Sorghum bicolor genome and the diversification of grasses.</title>
        <authorList>
            <person name="Paterson A.H."/>
            <person name="Bowers J.E."/>
            <person name="Bruggmann R."/>
            <person name="Dubchak I."/>
            <person name="Grimwood J."/>
            <person name="Gundlach H."/>
            <person name="Haberer G."/>
            <person name="Hellsten U."/>
            <person name="Mitros T."/>
            <person name="Poliakov A."/>
            <person name="Schmutz J."/>
            <person name="Spannagl M."/>
            <person name="Tang H."/>
            <person name="Wang X."/>
            <person name="Wicker T."/>
            <person name="Bharti A.K."/>
            <person name="Chapman J."/>
            <person name="Feltus F.A."/>
            <person name="Gowik U."/>
            <person name="Grigoriev I.V."/>
            <person name="Lyons E."/>
            <person name="Maher C.A."/>
            <person name="Martis M."/>
            <person name="Narechania A."/>
            <person name="Otillar R.P."/>
            <person name="Penning B.W."/>
            <person name="Salamov A.A."/>
            <person name="Wang Y."/>
            <person name="Zhang L."/>
            <person name="Carpita N.C."/>
            <person name="Freeling M."/>
            <person name="Gingle A.R."/>
            <person name="Hash C.T."/>
            <person name="Keller B."/>
            <person name="Klein P."/>
            <person name="Kresovich S."/>
            <person name="McCann M.C."/>
            <person name="Ming R."/>
            <person name="Peterson D.G."/>
            <person name="Mehboob-ur-Rahman"/>
            <person name="Ware D."/>
            <person name="Westhoff P."/>
            <person name="Mayer K.F."/>
            <person name="Messing J."/>
            <person name="Rokhsar D.S."/>
        </authorList>
    </citation>
    <scope>NUCLEOTIDE SEQUENCE [LARGE SCALE GENOMIC DNA]</scope>
    <source>
        <strain evidence="3">cv. BTx623</strain>
    </source>
</reference>
<organism evidence="2 3">
    <name type="scientific">Sorghum bicolor</name>
    <name type="common">Sorghum</name>
    <name type="synonym">Sorghum vulgare</name>
    <dbReference type="NCBI Taxonomy" id="4558"/>
    <lineage>
        <taxon>Eukaryota</taxon>
        <taxon>Viridiplantae</taxon>
        <taxon>Streptophyta</taxon>
        <taxon>Embryophyta</taxon>
        <taxon>Tracheophyta</taxon>
        <taxon>Spermatophyta</taxon>
        <taxon>Magnoliopsida</taxon>
        <taxon>Liliopsida</taxon>
        <taxon>Poales</taxon>
        <taxon>Poaceae</taxon>
        <taxon>PACMAD clade</taxon>
        <taxon>Panicoideae</taxon>
        <taxon>Andropogonodae</taxon>
        <taxon>Andropogoneae</taxon>
        <taxon>Sorghinae</taxon>
        <taxon>Sorghum</taxon>
    </lineage>
</organism>
<keyword evidence="3" id="KW-1185">Reference proteome</keyword>
<dbReference type="InParanoid" id="A0A1W0VVW7"/>
<protein>
    <submittedName>
        <fullName evidence="2">Uncharacterized protein</fullName>
    </submittedName>
</protein>
<evidence type="ECO:0000313" key="2">
    <source>
        <dbReference type="EMBL" id="OQU86256.1"/>
    </source>
</evidence>
<gene>
    <name evidence="2" type="ORF">SORBI_3003G059250</name>
</gene>
<evidence type="ECO:0000313" key="3">
    <source>
        <dbReference type="Proteomes" id="UP000000768"/>
    </source>
</evidence>
<evidence type="ECO:0000256" key="1">
    <source>
        <dbReference type="SAM" id="SignalP"/>
    </source>
</evidence>
<reference evidence="3" key="2">
    <citation type="journal article" date="2018" name="Plant J.">
        <title>The Sorghum bicolor reference genome: improved assembly, gene annotations, a transcriptome atlas, and signatures of genome organization.</title>
        <authorList>
            <person name="McCormick R.F."/>
            <person name="Truong S.K."/>
            <person name="Sreedasyam A."/>
            <person name="Jenkins J."/>
            <person name="Shu S."/>
            <person name="Sims D."/>
            <person name="Kennedy M."/>
            <person name="Amirebrahimi M."/>
            <person name="Weers B.D."/>
            <person name="McKinley B."/>
            <person name="Mattison A."/>
            <person name="Morishige D.T."/>
            <person name="Grimwood J."/>
            <person name="Schmutz J."/>
            <person name="Mullet J.E."/>
        </authorList>
    </citation>
    <scope>NUCLEOTIDE SEQUENCE [LARGE SCALE GENOMIC DNA]</scope>
    <source>
        <strain evidence="3">cv. BTx623</strain>
    </source>
</reference>
<feature type="signal peptide" evidence="1">
    <location>
        <begin position="1"/>
        <end position="16"/>
    </location>
</feature>
<accession>A0A1W0VVW7</accession>
<keyword evidence="1" id="KW-0732">Signal</keyword>
<sequence>MLWASTVLCSLASTLHDKQPYPSPSHKTYPNWHWSVCTCVVTGSMMHA</sequence>
<dbReference type="EMBL" id="CM000762">
    <property type="protein sequence ID" value="OQU86256.1"/>
    <property type="molecule type" value="Genomic_DNA"/>
</dbReference>
<proteinExistence type="predicted"/>
<dbReference type="Gramene" id="OQU86256">
    <property type="protein sequence ID" value="OQU86256"/>
    <property type="gene ID" value="SORBI_3003G059250"/>
</dbReference>
<feature type="chain" id="PRO_5010718927" evidence="1">
    <location>
        <begin position="17"/>
        <end position="48"/>
    </location>
</feature>
<dbReference type="Proteomes" id="UP000000768">
    <property type="component" value="Chromosome 3"/>
</dbReference>
<dbReference type="AlphaFoldDB" id="A0A1W0VVW7"/>